<dbReference type="Proteomes" id="UP000199165">
    <property type="component" value="Unassembled WGS sequence"/>
</dbReference>
<evidence type="ECO:0000259" key="1">
    <source>
        <dbReference type="Pfam" id="PF19054"/>
    </source>
</evidence>
<dbReference type="InterPro" id="IPR043917">
    <property type="entry name" value="DUF5753"/>
</dbReference>
<dbReference type="STRING" id="995060.SAMN04487904_11619"/>
<evidence type="ECO:0000313" key="2">
    <source>
        <dbReference type="EMBL" id="SFT96255.1"/>
    </source>
</evidence>
<feature type="domain" description="DUF5753" evidence="1">
    <location>
        <begin position="1"/>
        <end position="75"/>
    </location>
</feature>
<gene>
    <name evidence="2" type="ORF">SAMN04487904_11619</name>
</gene>
<protein>
    <recommendedName>
        <fullName evidence="1">DUF5753 domain-containing protein</fullName>
    </recommendedName>
</protein>
<sequence>MQILPLDAGAHVAQQGSFQILRFPTEFVGDPGVVYLELLVEGRYYEDPDEITLYERAMNDLRVRAAPPEESRTIVYRTLKEVVP</sequence>
<reference evidence="3" key="1">
    <citation type="submission" date="2016-10" db="EMBL/GenBank/DDBJ databases">
        <authorList>
            <person name="Varghese N."/>
            <person name="Submissions S."/>
        </authorList>
    </citation>
    <scope>NUCLEOTIDE SEQUENCE [LARGE SCALE GENOMIC DNA]</scope>
    <source>
        <strain evidence="3">DSM 45501</strain>
    </source>
</reference>
<keyword evidence="3" id="KW-1185">Reference proteome</keyword>
<accession>A0A1I7CA00</accession>
<evidence type="ECO:0000313" key="3">
    <source>
        <dbReference type="Proteomes" id="UP000199165"/>
    </source>
</evidence>
<name>A0A1I7CA00_9ACTN</name>
<proteinExistence type="predicted"/>
<dbReference type="AlphaFoldDB" id="A0A1I7CA00"/>
<dbReference type="Pfam" id="PF19054">
    <property type="entry name" value="DUF5753"/>
    <property type="match status" value="1"/>
</dbReference>
<dbReference type="EMBL" id="FPAT01000016">
    <property type="protein sequence ID" value="SFT96255.1"/>
    <property type="molecule type" value="Genomic_DNA"/>
</dbReference>
<organism evidence="2 3">
    <name type="scientific">Actinopolyspora righensis</name>
    <dbReference type="NCBI Taxonomy" id="995060"/>
    <lineage>
        <taxon>Bacteria</taxon>
        <taxon>Bacillati</taxon>
        <taxon>Actinomycetota</taxon>
        <taxon>Actinomycetes</taxon>
        <taxon>Actinopolysporales</taxon>
        <taxon>Actinopolysporaceae</taxon>
        <taxon>Actinopolyspora</taxon>
        <taxon>Actinopolyspora alba group</taxon>
    </lineage>
</organism>